<dbReference type="Pfam" id="PF02458">
    <property type="entry name" value="Transferase"/>
    <property type="match status" value="1"/>
</dbReference>
<evidence type="ECO:0000313" key="3">
    <source>
        <dbReference type="EMBL" id="KAG5192034.1"/>
    </source>
</evidence>
<dbReference type="GO" id="GO:0016747">
    <property type="term" value="F:acyltransferase activity, transferring groups other than amino-acyl groups"/>
    <property type="evidence" value="ECO:0007669"/>
    <property type="project" value="TreeGrafter"/>
</dbReference>
<evidence type="ECO:0000313" key="4">
    <source>
        <dbReference type="Proteomes" id="UP000664859"/>
    </source>
</evidence>
<dbReference type="Gene3D" id="3.30.559.10">
    <property type="entry name" value="Chloramphenicol acetyltransferase-like domain"/>
    <property type="match status" value="3"/>
</dbReference>
<organism evidence="3 4">
    <name type="scientific">Tribonema minus</name>
    <dbReference type="NCBI Taxonomy" id="303371"/>
    <lineage>
        <taxon>Eukaryota</taxon>
        <taxon>Sar</taxon>
        <taxon>Stramenopiles</taxon>
        <taxon>Ochrophyta</taxon>
        <taxon>PX clade</taxon>
        <taxon>Xanthophyceae</taxon>
        <taxon>Tribonematales</taxon>
        <taxon>Tribonemataceae</taxon>
        <taxon>Tribonema</taxon>
    </lineage>
</organism>
<protein>
    <submittedName>
        <fullName evidence="3">Uncharacterized protein</fullName>
    </submittedName>
</protein>
<dbReference type="AlphaFoldDB" id="A0A835ZJM5"/>
<keyword evidence="1" id="KW-0808">Transferase</keyword>
<dbReference type="PANTHER" id="PTHR31642">
    <property type="entry name" value="TRICHOTHECENE 3-O-ACETYLTRANSFERASE"/>
    <property type="match status" value="1"/>
</dbReference>
<sequence length="442" mass="46554">MRPKSDAAPLVIATAAAVTHAVLSASNFNPDSFSQSPFFFPRIRNAAPFAAQVTHLADGGAAVALRISHQLCDGRACFAVAAAWGRLHRGLKLAPPPQHDRAVLQAIAAATRGPDVCECYSIAPPFQAGEMMMRMNSLPFATISGRWNQHNDHNELNASTSAAVHVLRTTAYAGATAEASEWEGRMLSFSEAELGSIKAAATAALSSNTPPSSDTSSLNSEAVLDSTASIVNDEMLSSDTSSLNSSAALRSSAPPPSSTAAAHVDTLCEDAKEHSSAAWISTLDALNGHSWCAVMRARHAAGLIPADALQQPHAVSRLWFTVDGRRRFKLKKGGASLPAGFSGNVYMFSGLVPTPTSFLSTDWRFADAYAIDFGNGQPAKLRRAPMPGRIMACVLPAPPGEGGVEVYMGLRKALCSAIECECVAIVKYSFVCTHADADVVLT</sequence>
<feature type="region of interest" description="Disordered" evidence="2">
    <location>
        <begin position="242"/>
        <end position="261"/>
    </location>
</feature>
<dbReference type="InterPro" id="IPR023213">
    <property type="entry name" value="CAT-like_dom_sf"/>
</dbReference>
<keyword evidence="4" id="KW-1185">Reference proteome</keyword>
<name>A0A835ZJM5_9STRA</name>
<evidence type="ECO:0000256" key="1">
    <source>
        <dbReference type="ARBA" id="ARBA00022679"/>
    </source>
</evidence>
<comment type="caution">
    <text evidence="3">The sequence shown here is derived from an EMBL/GenBank/DDBJ whole genome shotgun (WGS) entry which is preliminary data.</text>
</comment>
<dbReference type="Proteomes" id="UP000664859">
    <property type="component" value="Unassembled WGS sequence"/>
</dbReference>
<reference evidence="3" key="1">
    <citation type="submission" date="2021-02" db="EMBL/GenBank/DDBJ databases">
        <title>First Annotated Genome of the Yellow-green Alga Tribonema minus.</title>
        <authorList>
            <person name="Mahan K.M."/>
        </authorList>
    </citation>
    <scope>NUCLEOTIDE SEQUENCE</scope>
    <source>
        <strain evidence="3">UTEX B ZZ1240</strain>
    </source>
</reference>
<dbReference type="PANTHER" id="PTHR31642:SF310">
    <property type="entry name" value="FATTY ALCOHOL:CAFFEOYL-COA ACYLTRANSFERASE"/>
    <property type="match status" value="1"/>
</dbReference>
<evidence type="ECO:0000256" key="2">
    <source>
        <dbReference type="SAM" id="MobiDB-lite"/>
    </source>
</evidence>
<dbReference type="EMBL" id="JAFCMP010000012">
    <property type="protein sequence ID" value="KAG5192034.1"/>
    <property type="molecule type" value="Genomic_DNA"/>
</dbReference>
<dbReference type="OrthoDB" id="671439at2759"/>
<gene>
    <name evidence="3" type="ORF">JKP88DRAFT_294491</name>
</gene>
<dbReference type="InterPro" id="IPR050317">
    <property type="entry name" value="Plant_Fungal_Acyltransferase"/>
</dbReference>
<accession>A0A835ZJM5</accession>
<proteinExistence type="predicted"/>